<keyword evidence="15" id="KW-1185">Reference proteome</keyword>
<keyword evidence="6" id="KW-0156">Chromatin regulator</keyword>
<dbReference type="EC" id="3.5.1.98" evidence="3"/>
<organism evidence="14 15">
    <name type="scientific">Agrocybe pediades</name>
    <dbReference type="NCBI Taxonomy" id="84607"/>
    <lineage>
        <taxon>Eukaryota</taxon>
        <taxon>Fungi</taxon>
        <taxon>Dikarya</taxon>
        <taxon>Basidiomycota</taxon>
        <taxon>Agaricomycotina</taxon>
        <taxon>Agaricomycetes</taxon>
        <taxon>Agaricomycetidae</taxon>
        <taxon>Agaricales</taxon>
        <taxon>Agaricineae</taxon>
        <taxon>Strophariaceae</taxon>
        <taxon>Agrocybe</taxon>
    </lineage>
</organism>
<evidence type="ECO:0000256" key="5">
    <source>
        <dbReference type="ARBA" id="ARBA00022801"/>
    </source>
</evidence>
<evidence type="ECO:0000256" key="3">
    <source>
        <dbReference type="ARBA" id="ARBA00012111"/>
    </source>
</evidence>
<dbReference type="Pfam" id="PF09757">
    <property type="entry name" value="Arb2-like"/>
    <property type="match status" value="1"/>
</dbReference>
<dbReference type="AlphaFoldDB" id="A0A8H4VV28"/>
<protein>
    <recommendedName>
        <fullName evidence="3">histone deacetylase</fullName>
        <ecNumber evidence="3">3.5.1.98</ecNumber>
    </recommendedName>
</protein>
<gene>
    <name evidence="14" type="ORF">D9613_000736</name>
</gene>
<feature type="region of interest" description="Disordered" evidence="11">
    <location>
        <begin position="1"/>
        <end position="33"/>
    </location>
</feature>
<comment type="catalytic activity">
    <reaction evidence="10">
        <text>N(6)-acetyl-L-lysyl-[histone] + H2O = L-lysyl-[histone] + acetate</text>
        <dbReference type="Rhea" id="RHEA:58196"/>
        <dbReference type="Rhea" id="RHEA-COMP:9845"/>
        <dbReference type="Rhea" id="RHEA-COMP:11338"/>
        <dbReference type="ChEBI" id="CHEBI:15377"/>
        <dbReference type="ChEBI" id="CHEBI:29969"/>
        <dbReference type="ChEBI" id="CHEBI:30089"/>
        <dbReference type="ChEBI" id="CHEBI:61930"/>
        <dbReference type="EC" id="3.5.1.98"/>
    </reaction>
</comment>
<dbReference type="Gene3D" id="3.40.800.20">
    <property type="entry name" value="Histone deacetylase domain"/>
    <property type="match status" value="1"/>
</dbReference>
<keyword evidence="8" id="KW-0804">Transcription</keyword>
<dbReference type="InterPro" id="IPR000286">
    <property type="entry name" value="HDACs"/>
</dbReference>
<evidence type="ECO:0000256" key="1">
    <source>
        <dbReference type="ARBA" id="ARBA00004123"/>
    </source>
</evidence>
<evidence type="ECO:0000256" key="8">
    <source>
        <dbReference type="ARBA" id="ARBA00023163"/>
    </source>
</evidence>
<dbReference type="InterPro" id="IPR037138">
    <property type="entry name" value="His_deacetylse_dom_sf"/>
</dbReference>
<reference evidence="14 15" key="1">
    <citation type="submission" date="2019-12" db="EMBL/GenBank/DDBJ databases">
        <authorList>
            <person name="Floudas D."/>
            <person name="Bentzer J."/>
            <person name="Ahren D."/>
            <person name="Johansson T."/>
            <person name="Persson P."/>
            <person name="Tunlid A."/>
        </authorList>
    </citation>
    <scope>NUCLEOTIDE SEQUENCE [LARGE SCALE GENOMIC DNA]</scope>
    <source>
        <strain evidence="14 15">CBS 102.39</strain>
    </source>
</reference>
<feature type="domain" description="Histone deacetylase" evidence="12">
    <location>
        <begin position="60"/>
        <end position="359"/>
    </location>
</feature>
<keyword evidence="4" id="KW-0678">Repressor</keyword>
<comment type="subcellular location">
    <subcellularLocation>
        <location evidence="1">Nucleus</location>
    </subcellularLocation>
</comment>
<dbReference type="SUPFAM" id="SSF52768">
    <property type="entry name" value="Arginase/deacetylase"/>
    <property type="match status" value="1"/>
</dbReference>
<comment type="similarity">
    <text evidence="2">Belongs to the histone deacetylase family. HD type 2 subfamily.</text>
</comment>
<keyword evidence="5" id="KW-0378">Hydrolase</keyword>
<dbReference type="PANTHER" id="PTHR10625">
    <property type="entry name" value="HISTONE DEACETYLASE HDAC1-RELATED"/>
    <property type="match status" value="1"/>
</dbReference>
<evidence type="ECO:0000313" key="14">
    <source>
        <dbReference type="EMBL" id="KAF4621405.1"/>
    </source>
</evidence>
<dbReference type="GO" id="GO:0040029">
    <property type="term" value="P:epigenetic regulation of gene expression"/>
    <property type="evidence" value="ECO:0007669"/>
    <property type="project" value="TreeGrafter"/>
</dbReference>
<proteinExistence type="inferred from homology"/>
<dbReference type="FunFam" id="3.40.800.20:FF:000005">
    <property type="entry name" value="histone deacetylase 6"/>
    <property type="match status" value="1"/>
</dbReference>
<dbReference type="EMBL" id="JAACJL010000015">
    <property type="protein sequence ID" value="KAF4621405.1"/>
    <property type="molecule type" value="Genomic_DNA"/>
</dbReference>
<feature type="domain" description="Arb2-like" evidence="13">
    <location>
        <begin position="414"/>
        <end position="664"/>
    </location>
</feature>
<dbReference type="InterPro" id="IPR019154">
    <property type="entry name" value="Arb2-like_domain"/>
</dbReference>
<dbReference type="InterPro" id="IPR023801">
    <property type="entry name" value="His_deacetylse_dom"/>
</dbReference>
<evidence type="ECO:0000256" key="11">
    <source>
        <dbReference type="SAM" id="MobiDB-lite"/>
    </source>
</evidence>
<dbReference type="InterPro" id="IPR023696">
    <property type="entry name" value="Ureohydrolase_dom_sf"/>
</dbReference>
<evidence type="ECO:0000256" key="7">
    <source>
        <dbReference type="ARBA" id="ARBA00023015"/>
    </source>
</evidence>
<dbReference type="GO" id="GO:0141221">
    <property type="term" value="F:histone deacetylase activity, hydrolytic mechanism"/>
    <property type="evidence" value="ECO:0007669"/>
    <property type="project" value="UniProtKB-EC"/>
</dbReference>
<evidence type="ECO:0000313" key="15">
    <source>
        <dbReference type="Proteomes" id="UP000521872"/>
    </source>
</evidence>
<evidence type="ECO:0000259" key="12">
    <source>
        <dbReference type="Pfam" id="PF00850"/>
    </source>
</evidence>
<evidence type="ECO:0000256" key="6">
    <source>
        <dbReference type="ARBA" id="ARBA00022853"/>
    </source>
</evidence>
<keyword evidence="9" id="KW-0539">Nucleus</keyword>
<name>A0A8H4VV28_9AGAR</name>
<evidence type="ECO:0000256" key="10">
    <source>
        <dbReference type="ARBA" id="ARBA00048287"/>
    </source>
</evidence>
<accession>A0A8H4VV28</accession>
<sequence>MDVDGGRPLPTKPQKVAQIAADRPLSRRPRAQSIPLNPDNYAVGYVYSSEMMSHFSPHGHPEQPARIQEIWLTLARDKLTEQMKWIPIREVRKEEALLVHSEDHWNKVVAIQYMKEQERADSEEYYEQMSLYVMTGTTRSAMLSCGGVVEASLAVARGELKKSFAIVRPPGHHAEPDEHMGFCFFNNVAVAARVVQQRTKLKKILILDWDVHHGNGTQRAFNDDPSVLYISLHRYEQGTFYPCGPFGSMISCGEGPGLGFSVNVPWPQHGMGDAEYIYAFQKVIMPIAMEFAPDLVIISAGFDAAAGDDLGECLVSPAGYAHMTHMLAGLANGRMVVALEGGYNLDSISKSALAVTRVLLGQAPEQLPPMQANEAATETVWLVAREQSKYWKSVDPRACEPREEVDPIAFSIPEILKAHRQHYMYTTHNMMQVPMMTPEQDARFSAQVMCTSDIFENKTLVVFVHEFGNLRLELESSLTCDAHLERSYMLDVSKQLVGWVKSEGYALLDANLFPKPTNITPLPTRNKHVEDVGKDLMTYIWDNYIQLSNAEHIIFIGHGPGCKPLIDLASRRASSVVRTVKAVIQVLGLQKLPSVPSDVDDAHKIFNIVLQCSLVIVPSTHPIMSPAMKPKDIRRHGTIIPIHEKRQLKLIMQAMPAIKEFVKEMLAGEPLANRTNMV</sequence>
<dbReference type="Pfam" id="PF00850">
    <property type="entry name" value="Hist_deacetyl"/>
    <property type="match status" value="1"/>
</dbReference>
<dbReference type="PRINTS" id="PR01270">
    <property type="entry name" value="HDASUPER"/>
</dbReference>
<evidence type="ECO:0000256" key="4">
    <source>
        <dbReference type="ARBA" id="ARBA00022491"/>
    </source>
</evidence>
<evidence type="ECO:0000256" key="2">
    <source>
        <dbReference type="ARBA" id="ARBA00007738"/>
    </source>
</evidence>
<evidence type="ECO:0000256" key="9">
    <source>
        <dbReference type="ARBA" id="ARBA00023242"/>
    </source>
</evidence>
<dbReference type="GO" id="GO:0000118">
    <property type="term" value="C:histone deacetylase complex"/>
    <property type="evidence" value="ECO:0007669"/>
    <property type="project" value="TreeGrafter"/>
</dbReference>
<keyword evidence="7" id="KW-0805">Transcription regulation</keyword>
<comment type="caution">
    <text evidence="14">The sequence shown here is derived from an EMBL/GenBank/DDBJ whole genome shotgun (WGS) entry which is preliminary data.</text>
</comment>
<dbReference type="Proteomes" id="UP000521872">
    <property type="component" value="Unassembled WGS sequence"/>
</dbReference>
<dbReference type="PANTHER" id="PTHR10625:SF5">
    <property type="entry name" value="HISTONE DEACETYLASE"/>
    <property type="match status" value="1"/>
</dbReference>
<evidence type="ECO:0000259" key="13">
    <source>
        <dbReference type="Pfam" id="PF09757"/>
    </source>
</evidence>